<name>A0A6J0KRQ8_RAPSA</name>
<gene>
    <name evidence="2" type="primary">LOC108821190</name>
</gene>
<sequence length="106" mass="11775">MVSKGWDPGIGDMGFRGGEANLAVDIEMIKGYNGTWGKEIGRLYGKVVVAKAGLFWPLSNMGKSTQNKGYLSAKECALAPRAFLVWYLMGFWWKMDEGFVAGWRCV</sequence>
<evidence type="ECO:0000313" key="2">
    <source>
        <dbReference type="RefSeq" id="XP_018449739.1"/>
    </source>
</evidence>
<dbReference type="RefSeq" id="XP_018449739.1">
    <property type="nucleotide sequence ID" value="XM_018594237.2"/>
</dbReference>
<reference evidence="2" key="1">
    <citation type="submission" date="2025-08" db="UniProtKB">
        <authorList>
            <consortium name="RefSeq"/>
        </authorList>
    </citation>
    <scope>IDENTIFICATION</scope>
    <source>
        <tissue evidence="2">Leaf</tissue>
    </source>
</reference>
<keyword evidence="1" id="KW-1185">Reference proteome</keyword>
<dbReference type="Proteomes" id="UP000504610">
    <property type="component" value="Unplaced"/>
</dbReference>
<proteinExistence type="predicted"/>
<organism evidence="1 2">
    <name type="scientific">Raphanus sativus</name>
    <name type="common">Radish</name>
    <name type="synonym">Raphanus raphanistrum var. sativus</name>
    <dbReference type="NCBI Taxonomy" id="3726"/>
    <lineage>
        <taxon>Eukaryota</taxon>
        <taxon>Viridiplantae</taxon>
        <taxon>Streptophyta</taxon>
        <taxon>Embryophyta</taxon>
        <taxon>Tracheophyta</taxon>
        <taxon>Spermatophyta</taxon>
        <taxon>Magnoliopsida</taxon>
        <taxon>eudicotyledons</taxon>
        <taxon>Gunneridae</taxon>
        <taxon>Pentapetalae</taxon>
        <taxon>rosids</taxon>
        <taxon>malvids</taxon>
        <taxon>Brassicales</taxon>
        <taxon>Brassicaceae</taxon>
        <taxon>Brassiceae</taxon>
        <taxon>Raphanus</taxon>
    </lineage>
</organism>
<dbReference type="GeneID" id="108821190"/>
<dbReference type="KEGG" id="rsz:108821190"/>
<dbReference type="AlphaFoldDB" id="A0A6J0KRQ8"/>
<protein>
    <submittedName>
        <fullName evidence="2">Uncharacterized protein LOC108821190</fullName>
    </submittedName>
</protein>
<accession>A0A6J0KRQ8</accession>
<evidence type="ECO:0000313" key="1">
    <source>
        <dbReference type="Proteomes" id="UP000504610"/>
    </source>
</evidence>